<dbReference type="RefSeq" id="WP_155165368.1">
    <property type="nucleotide sequence ID" value="NZ_CAMSPD010000070.1"/>
</dbReference>
<proteinExistence type="predicted"/>
<sequence length="51" mass="5839">MIVPKRSENTVNQEKSKFFEASAYTGINAKTPEFFFEAGFVKDVFDKMILS</sequence>
<dbReference type="AlphaFoldDB" id="A0A6I3S2V4"/>
<dbReference type="EMBL" id="WNCL01000038">
    <property type="protein sequence ID" value="MTU43985.1"/>
    <property type="molecule type" value="Genomic_DNA"/>
</dbReference>
<evidence type="ECO:0000313" key="1">
    <source>
        <dbReference type="EMBL" id="MTU43985.1"/>
    </source>
</evidence>
<organism evidence="1 2">
    <name type="scientific">Parasutterella excrementihominis</name>
    <dbReference type="NCBI Taxonomy" id="487175"/>
    <lineage>
        <taxon>Bacteria</taxon>
        <taxon>Pseudomonadati</taxon>
        <taxon>Pseudomonadota</taxon>
        <taxon>Betaproteobacteria</taxon>
        <taxon>Burkholderiales</taxon>
        <taxon>Sutterellaceae</taxon>
        <taxon>Parasutterella</taxon>
    </lineage>
</organism>
<reference evidence="1 2" key="1">
    <citation type="journal article" date="2019" name="Nat. Med.">
        <title>A library of human gut bacterial isolates paired with longitudinal multiomics data enables mechanistic microbiome research.</title>
        <authorList>
            <person name="Poyet M."/>
            <person name="Groussin M."/>
            <person name="Gibbons S.M."/>
            <person name="Avila-Pacheco J."/>
            <person name="Jiang X."/>
            <person name="Kearney S.M."/>
            <person name="Perrotta A.R."/>
            <person name="Berdy B."/>
            <person name="Zhao S."/>
            <person name="Lieberman T.D."/>
            <person name="Swanson P.K."/>
            <person name="Smith M."/>
            <person name="Roesemann S."/>
            <person name="Alexander J.E."/>
            <person name="Rich S.A."/>
            <person name="Livny J."/>
            <person name="Vlamakis H."/>
            <person name="Clish C."/>
            <person name="Bullock K."/>
            <person name="Deik A."/>
            <person name="Scott J."/>
            <person name="Pierce K.A."/>
            <person name="Xavier R.J."/>
            <person name="Alm E.J."/>
        </authorList>
    </citation>
    <scope>NUCLEOTIDE SEQUENCE [LARGE SCALE GENOMIC DNA]</scope>
    <source>
        <strain evidence="1 2">BIOML-A2</strain>
    </source>
</reference>
<accession>A0A6I3S2V4</accession>
<evidence type="ECO:0000313" key="2">
    <source>
        <dbReference type="Proteomes" id="UP000462362"/>
    </source>
</evidence>
<comment type="caution">
    <text evidence="1">The sequence shown here is derived from an EMBL/GenBank/DDBJ whole genome shotgun (WGS) entry which is preliminary data.</text>
</comment>
<protein>
    <submittedName>
        <fullName evidence="1">Uncharacterized protein</fullName>
    </submittedName>
</protein>
<dbReference type="Proteomes" id="UP000462362">
    <property type="component" value="Unassembled WGS sequence"/>
</dbReference>
<name>A0A6I3S2V4_9BURK</name>
<gene>
    <name evidence="1" type="ORF">GMD42_10260</name>
</gene>